<feature type="region of interest" description="Disordered" evidence="1">
    <location>
        <begin position="31"/>
        <end position="92"/>
    </location>
</feature>
<organism evidence="3">
    <name type="scientific">Cyprideis torosa</name>
    <dbReference type="NCBI Taxonomy" id="163714"/>
    <lineage>
        <taxon>Eukaryota</taxon>
        <taxon>Metazoa</taxon>
        <taxon>Ecdysozoa</taxon>
        <taxon>Arthropoda</taxon>
        <taxon>Crustacea</taxon>
        <taxon>Oligostraca</taxon>
        <taxon>Ostracoda</taxon>
        <taxon>Podocopa</taxon>
        <taxon>Podocopida</taxon>
        <taxon>Cytherocopina</taxon>
        <taxon>Cytheroidea</taxon>
        <taxon>Cytherideidae</taxon>
        <taxon>Cyprideis</taxon>
    </lineage>
</organism>
<accession>A0A7R8WWB5</accession>
<dbReference type="EMBL" id="OB676698">
    <property type="protein sequence ID" value="CAD7236117.1"/>
    <property type="molecule type" value="Genomic_DNA"/>
</dbReference>
<reference evidence="3" key="1">
    <citation type="submission" date="2020-11" db="EMBL/GenBank/DDBJ databases">
        <authorList>
            <person name="Tran Van P."/>
        </authorList>
    </citation>
    <scope>NUCLEOTIDE SEQUENCE</scope>
</reference>
<sequence length="228" mass="24558">MALGRWGATAFLLILCVSLLTNDADGAASEKIGVGKEPLPDNKNDEVPVPPPDLFDFGNADFGEVEPEASRSAPDPHWELTRNSSSSGDEGESAKFAFGQLCSKRAEGGIAEDICVAYFPDLYELSHETCAEAPDSEWMELALLAGFDYTGCTALPQAVPRTRKIRDPKDREVEEFIVDDESKPVAGKIVSLLFAGDCPIETRVDNVLAVDGKGVLLLSRNNTVPELS</sequence>
<feature type="non-terminal residue" evidence="3">
    <location>
        <position position="228"/>
    </location>
</feature>
<gene>
    <name evidence="3" type="ORF">CTOB1V02_LOCUS13932</name>
</gene>
<feature type="chain" id="PRO_5043321882" evidence="2">
    <location>
        <begin position="27"/>
        <end position="228"/>
    </location>
</feature>
<proteinExistence type="predicted"/>
<keyword evidence="2" id="KW-0732">Signal</keyword>
<dbReference type="AlphaFoldDB" id="A0A7R8WWB5"/>
<protein>
    <submittedName>
        <fullName evidence="3">Uncharacterized protein</fullName>
    </submittedName>
</protein>
<evidence type="ECO:0000256" key="2">
    <source>
        <dbReference type="SAM" id="SignalP"/>
    </source>
</evidence>
<feature type="signal peptide" evidence="2">
    <location>
        <begin position="1"/>
        <end position="26"/>
    </location>
</feature>
<evidence type="ECO:0000256" key="1">
    <source>
        <dbReference type="SAM" id="MobiDB-lite"/>
    </source>
</evidence>
<evidence type="ECO:0000313" key="3">
    <source>
        <dbReference type="EMBL" id="CAD7236117.1"/>
    </source>
</evidence>
<name>A0A7R8WWB5_9CRUS</name>